<proteinExistence type="predicted"/>
<dbReference type="Proteomes" id="UP000253498">
    <property type="component" value="Unassembled WGS sequence"/>
</dbReference>
<evidence type="ECO:0000313" key="1">
    <source>
        <dbReference type="EMBL" id="RBT70974.1"/>
    </source>
</evidence>
<comment type="caution">
    <text evidence="1">The sequence shown here is derived from an EMBL/GenBank/DDBJ whole genome shotgun (WGS) entry which is preliminary data.</text>
</comment>
<evidence type="ECO:0000313" key="2">
    <source>
        <dbReference type="Proteomes" id="UP000253498"/>
    </source>
</evidence>
<protein>
    <submittedName>
        <fullName evidence="1">Uncharacterized protein</fullName>
    </submittedName>
</protein>
<name>A0AB37ISD1_ENTHR</name>
<dbReference type="RefSeq" id="WP_113792829.1">
    <property type="nucleotide sequence ID" value="NZ_CAXSZU010000002.1"/>
</dbReference>
<reference evidence="1 2" key="1">
    <citation type="submission" date="2015-06" db="EMBL/GenBank/DDBJ databases">
        <title>The Genome Sequence of Enterococcus hirae 88EA1.</title>
        <authorList>
            <consortium name="The Broad Institute Genomics Platform"/>
            <consortium name="The Broad Institute Genome Sequencing Center for Infectious Disease"/>
            <person name="Earl A.M."/>
            <person name="Van Tyne D."/>
            <person name="Lebreton F."/>
            <person name="Saavedra J.T."/>
            <person name="Gilmore M.S."/>
            <person name="Manson McGuire A."/>
            <person name="Clock S."/>
            <person name="Crupain M."/>
            <person name="Rangan U."/>
            <person name="Young S."/>
            <person name="Abouelleil A."/>
            <person name="Cao P."/>
            <person name="Chapman S.B."/>
            <person name="Griggs A."/>
            <person name="Priest M."/>
            <person name="Shea T."/>
            <person name="Wortman J."/>
            <person name="Nusbaum C."/>
            <person name="Birren B."/>
        </authorList>
    </citation>
    <scope>NUCLEOTIDE SEQUENCE [LARGE SCALE GENOMIC DNA]</scope>
    <source>
        <strain evidence="1 2">88EA1</strain>
    </source>
</reference>
<sequence length="231" mass="26282">MKKKLPLVSLLFGFIALVFFLPLTKTHADVTVTNDCTDPSHSFTASINADNGKDVSSDYYKVTVGQTESWRRNDPKGHILAIVYLEQLRTYYTPTNAAYSFKDGKLYSQGSTTEITPLKVETNSLVTRSMNVNMINLSTSLTTVSLSKWKSGGSTDYFTLNHLDSETWSRNDDPRGFLVSVLYNSGFSKEYIYYLPSIQYLGYKNFLTIRKDAIYDWDETQKLKVVNVIDY</sequence>
<dbReference type="EMBL" id="LESJ01000001">
    <property type="protein sequence ID" value="RBT70974.1"/>
    <property type="molecule type" value="Genomic_DNA"/>
</dbReference>
<gene>
    <name evidence="1" type="ORF">EB03_00007</name>
</gene>
<accession>A0AB37ISD1</accession>
<organism evidence="1 2">
    <name type="scientific">Enterococcus hirae</name>
    <dbReference type="NCBI Taxonomy" id="1354"/>
    <lineage>
        <taxon>Bacteria</taxon>
        <taxon>Bacillati</taxon>
        <taxon>Bacillota</taxon>
        <taxon>Bacilli</taxon>
        <taxon>Lactobacillales</taxon>
        <taxon>Enterococcaceae</taxon>
        <taxon>Enterococcus</taxon>
    </lineage>
</organism>
<dbReference type="AlphaFoldDB" id="A0AB37ISD1"/>